<dbReference type="InterPro" id="IPR036890">
    <property type="entry name" value="HATPase_C_sf"/>
</dbReference>
<sequence>MEMRRILLVEDEAYLARMIARVLGEEGYAADTVGNGRSGLTRALAEPFDLLIVDWTLPDLDGVQIVRRLRAAEVSVPVLMLTARGQIEDRVEGLDAGADDYLTKPFALPELLARVRALTRRPSGEPVEAVIRAGDIALDPVHHAVRRGGERVELTAKEFALLATLARHPGQVFTRSLLLATIWGGTSEVYTNVVDLCVSHLRKKLDRPDEPSHIRTVRGWATPCSPGTVGDVQQEPHTHHARVRGHPGPYPDLLQRHGRRAVLGRAAEQQDALLVREAESRRSIVLGGGDGGAGSTYAGGSDEFGWSVTGPDGRPFSRITTGSDLGLPRPDLARRAVREGTVLDTFEGPGGDLRVVSLPVKQSGEVVAVIQVAQSRELIQETVGELVFVLAPMAILALVLAAIGGLIVSGRAIRPIRTAFDKQRAFVADASHELKTPITLIRVDAEMLARSPKTDDDRQFLDHLVGETERMDAVLSDLLVLARLDSGQLDVARERFDLTGVLAEAVGRFEGRAAAEGVRLEAELPEGLYARGDGGRTHQILAALLDNALRYTPAGRTVAVTARLNDGRTEATVADSGPGIAPGNLSRVFDRFYRAEAARTGGEGGTGLGLAIARDLARAQGGDLTARNTEASGAEFCLSLPAVAREVPEGDAARGPGAEHVPAPMPVRARDGRGAEETGPGGSTAGYGPPH</sequence>
<dbReference type="SMART" id="SM00387">
    <property type="entry name" value="HATPase_c"/>
    <property type="match status" value="1"/>
</dbReference>
<feature type="DNA-binding region" description="OmpR/PhoB-type" evidence="10">
    <location>
        <begin position="128"/>
        <end position="226"/>
    </location>
</feature>
<dbReference type="Gene3D" id="6.10.250.690">
    <property type="match status" value="1"/>
</dbReference>
<dbReference type="InterPro" id="IPR001789">
    <property type="entry name" value="Sig_transdc_resp-reg_receiver"/>
</dbReference>
<evidence type="ECO:0000256" key="11">
    <source>
        <dbReference type="SAM" id="MobiDB-lite"/>
    </source>
</evidence>
<dbReference type="GO" id="GO:0005886">
    <property type="term" value="C:plasma membrane"/>
    <property type="evidence" value="ECO:0007669"/>
    <property type="project" value="UniProtKB-SubCell"/>
</dbReference>
<dbReference type="SUPFAM" id="SSF55874">
    <property type="entry name" value="ATPase domain of HSP90 chaperone/DNA topoisomerase II/histidine kinase"/>
    <property type="match status" value="1"/>
</dbReference>
<name>A0A6G8PS11_9ACTN</name>
<dbReference type="FunFam" id="3.30.565.10:FF:000006">
    <property type="entry name" value="Sensor histidine kinase WalK"/>
    <property type="match status" value="1"/>
</dbReference>
<dbReference type="PROSITE" id="PS50110">
    <property type="entry name" value="RESPONSE_REGULATORY"/>
    <property type="match status" value="1"/>
</dbReference>
<evidence type="ECO:0000256" key="3">
    <source>
        <dbReference type="ARBA" id="ARBA00012438"/>
    </source>
</evidence>
<dbReference type="PRINTS" id="PR00344">
    <property type="entry name" value="BCTRLSENSOR"/>
</dbReference>
<dbReference type="InterPro" id="IPR003661">
    <property type="entry name" value="HisK_dim/P_dom"/>
</dbReference>
<keyword evidence="17" id="KW-1185">Reference proteome</keyword>
<feature type="region of interest" description="Disordered" evidence="11">
    <location>
        <begin position="649"/>
        <end position="691"/>
    </location>
</feature>
<evidence type="ECO:0000259" key="15">
    <source>
        <dbReference type="PROSITE" id="PS51755"/>
    </source>
</evidence>
<dbReference type="Pfam" id="PF00486">
    <property type="entry name" value="Trans_reg_C"/>
    <property type="match status" value="1"/>
</dbReference>
<dbReference type="AlphaFoldDB" id="A0A6G8PS11"/>
<keyword evidence="12" id="KW-0472">Membrane</keyword>
<evidence type="ECO:0000256" key="8">
    <source>
        <dbReference type="ARBA" id="ARBA00023125"/>
    </source>
</evidence>
<dbReference type="CDD" id="cd00383">
    <property type="entry name" value="trans_reg_C"/>
    <property type="match status" value="1"/>
</dbReference>
<dbReference type="Pfam" id="PF00072">
    <property type="entry name" value="Response_reg"/>
    <property type="match status" value="1"/>
</dbReference>
<protein>
    <recommendedName>
        <fullName evidence="3">histidine kinase</fullName>
        <ecNumber evidence="3">2.7.13.3</ecNumber>
    </recommendedName>
</protein>
<dbReference type="PANTHER" id="PTHR43547:SF2">
    <property type="entry name" value="HYBRID SIGNAL TRANSDUCTION HISTIDINE KINASE C"/>
    <property type="match status" value="1"/>
</dbReference>
<evidence type="ECO:0000256" key="7">
    <source>
        <dbReference type="ARBA" id="ARBA00023012"/>
    </source>
</evidence>
<dbReference type="CDD" id="cd19935">
    <property type="entry name" value="REC_OmpR_CusR-like"/>
    <property type="match status" value="1"/>
</dbReference>
<evidence type="ECO:0000259" key="14">
    <source>
        <dbReference type="PROSITE" id="PS50110"/>
    </source>
</evidence>
<comment type="subcellular location">
    <subcellularLocation>
        <location evidence="2">Cell membrane</location>
    </subcellularLocation>
</comment>
<feature type="transmembrane region" description="Helical" evidence="12">
    <location>
        <begin position="386"/>
        <end position="408"/>
    </location>
</feature>
<evidence type="ECO:0000313" key="16">
    <source>
        <dbReference type="EMBL" id="QIN77278.1"/>
    </source>
</evidence>
<dbReference type="SUPFAM" id="SSF52172">
    <property type="entry name" value="CheY-like"/>
    <property type="match status" value="1"/>
</dbReference>
<comment type="catalytic activity">
    <reaction evidence="1">
        <text>ATP + protein L-histidine = ADP + protein N-phospho-L-histidine.</text>
        <dbReference type="EC" id="2.7.13.3"/>
    </reaction>
</comment>
<dbReference type="SUPFAM" id="SSF47384">
    <property type="entry name" value="Homodimeric domain of signal transducing histidine kinase"/>
    <property type="match status" value="1"/>
</dbReference>
<keyword evidence="5" id="KW-0808">Transferase</keyword>
<evidence type="ECO:0000256" key="10">
    <source>
        <dbReference type="PROSITE-ProRule" id="PRU01091"/>
    </source>
</evidence>
<dbReference type="InterPro" id="IPR016032">
    <property type="entry name" value="Sig_transdc_resp-reg_C-effctor"/>
</dbReference>
<evidence type="ECO:0000256" key="9">
    <source>
        <dbReference type="PROSITE-ProRule" id="PRU00169"/>
    </source>
</evidence>
<dbReference type="PROSITE" id="PS50109">
    <property type="entry name" value="HIS_KIN"/>
    <property type="match status" value="1"/>
</dbReference>
<dbReference type="GO" id="GO:0000155">
    <property type="term" value="F:phosphorelay sensor kinase activity"/>
    <property type="evidence" value="ECO:0007669"/>
    <property type="project" value="InterPro"/>
</dbReference>
<accession>A0A6G8PS11</accession>
<feature type="domain" description="OmpR/PhoB-type" evidence="15">
    <location>
        <begin position="128"/>
        <end position="226"/>
    </location>
</feature>
<dbReference type="InterPro" id="IPR003594">
    <property type="entry name" value="HATPase_dom"/>
</dbReference>
<keyword evidence="7" id="KW-0902">Two-component regulatory system</keyword>
<keyword evidence="12" id="KW-0812">Transmembrane</keyword>
<dbReference type="CDD" id="cd00075">
    <property type="entry name" value="HATPase"/>
    <property type="match status" value="1"/>
</dbReference>
<dbReference type="SMART" id="SM00862">
    <property type="entry name" value="Trans_reg_C"/>
    <property type="match status" value="1"/>
</dbReference>
<dbReference type="SUPFAM" id="SSF46894">
    <property type="entry name" value="C-terminal effector domain of the bipartite response regulators"/>
    <property type="match status" value="1"/>
</dbReference>
<dbReference type="EMBL" id="CP045121">
    <property type="protein sequence ID" value="QIN77278.1"/>
    <property type="molecule type" value="Genomic_DNA"/>
</dbReference>
<evidence type="ECO:0000256" key="6">
    <source>
        <dbReference type="ARBA" id="ARBA00022777"/>
    </source>
</evidence>
<dbReference type="InterPro" id="IPR005467">
    <property type="entry name" value="His_kinase_dom"/>
</dbReference>
<evidence type="ECO:0000256" key="2">
    <source>
        <dbReference type="ARBA" id="ARBA00004236"/>
    </source>
</evidence>
<evidence type="ECO:0000313" key="17">
    <source>
        <dbReference type="Proteomes" id="UP000502706"/>
    </source>
</evidence>
<feature type="domain" description="Response regulatory" evidence="14">
    <location>
        <begin position="5"/>
        <end position="119"/>
    </location>
</feature>
<evidence type="ECO:0000256" key="12">
    <source>
        <dbReference type="SAM" id="Phobius"/>
    </source>
</evidence>
<dbReference type="InterPro" id="IPR004358">
    <property type="entry name" value="Sig_transdc_His_kin-like_C"/>
</dbReference>
<dbReference type="Gene3D" id="1.10.287.130">
    <property type="match status" value="1"/>
</dbReference>
<dbReference type="Gene3D" id="1.10.10.10">
    <property type="entry name" value="Winged helix-like DNA-binding domain superfamily/Winged helix DNA-binding domain"/>
    <property type="match status" value="1"/>
</dbReference>
<dbReference type="Gene3D" id="3.40.50.2300">
    <property type="match status" value="1"/>
</dbReference>
<dbReference type="GO" id="GO:0003677">
    <property type="term" value="F:DNA binding"/>
    <property type="evidence" value="ECO:0007669"/>
    <property type="project" value="UniProtKB-UniRule"/>
</dbReference>
<evidence type="ECO:0000259" key="13">
    <source>
        <dbReference type="PROSITE" id="PS50109"/>
    </source>
</evidence>
<dbReference type="InterPro" id="IPR036097">
    <property type="entry name" value="HisK_dim/P_sf"/>
</dbReference>
<proteinExistence type="predicted"/>
<dbReference type="Pfam" id="PF02518">
    <property type="entry name" value="HATPase_c"/>
    <property type="match status" value="1"/>
</dbReference>
<dbReference type="InterPro" id="IPR036388">
    <property type="entry name" value="WH-like_DNA-bd_sf"/>
</dbReference>
<dbReference type="Gene3D" id="3.30.565.10">
    <property type="entry name" value="Histidine kinase-like ATPase, C-terminal domain"/>
    <property type="match status" value="1"/>
</dbReference>
<feature type="domain" description="Histidine kinase" evidence="13">
    <location>
        <begin position="429"/>
        <end position="644"/>
    </location>
</feature>
<dbReference type="Pfam" id="PF00512">
    <property type="entry name" value="HisKA"/>
    <property type="match status" value="1"/>
</dbReference>
<dbReference type="InterPro" id="IPR001867">
    <property type="entry name" value="OmpR/PhoB-type_DNA-bd"/>
</dbReference>
<dbReference type="SMART" id="SM00388">
    <property type="entry name" value="HisKA"/>
    <property type="match status" value="1"/>
</dbReference>
<evidence type="ECO:0000256" key="1">
    <source>
        <dbReference type="ARBA" id="ARBA00000085"/>
    </source>
</evidence>
<evidence type="ECO:0000256" key="4">
    <source>
        <dbReference type="ARBA" id="ARBA00022553"/>
    </source>
</evidence>
<reference evidence="16 17" key="1">
    <citation type="submission" date="2019-10" db="EMBL/GenBank/DDBJ databases">
        <title>Rubrobacter sp nov SCSIO 52915 isolated from a deep-sea sediment in the South China Sea.</title>
        <authorList>
            <person name="Chen R.W."/>
        </authorList>
    </citation>
    <scope>NUCLEOTIDE SEQUENCE [LARGE SCALE GENOMIC DNA]</scope>
    <source>
        <strain evidence="16 17">SCSIO 52915</strain>
    </source>
</reference>
<feature type="modified residue" description="4-aspartylphosphate" evidence="9">
    <location>
        <position position="54"/>
    </location>
</feature>
<dbReference type="Proteomes" id="UP000502706">
    <property type="component" value="Chromosome"/>
</dbReference>
<dbReference type="EC" id="2.7.13.3" evidence="3"/>
<gene>
    <name evidence="16" type="ORF">GBA65_00725</name>
</gene>
<feature type="region of interest" description="Disordered" evidence="11">
    <location>
        <begin position="229"/>
        <end position="250"/>
    </location>
</feature>
<dbReference type="PANTHER" id="PTHR43547">
    <property type="entry name" value="TWO-COMPONENT HISTIDINE KINASE"/>
    <property type="match status" value="1"/>
</dbReference>
<keyword evidence="6" id="KW-0418">Kinase</keyword>
<evidence type="ECO:0000256" key="5">
    <source>
        <dbReference type="ARBA" id="ARBA00022679"/>
    </source>
</evidence>
<keyword evidence="4 9" id="KW-0597">Phosphoprotein</keyword>
<keyword evidence="8 10" id="KW-0238">DNA-binding</keyword>
<dbReference type="KEGG" id="rmar:GBA65_00725"/>
<organism evidence="16 17">
    <name type="scientific">Rubrobacter marinus</name>
    <dbReference type="NCBI Taxonomy" id="2653852"/>
    <lineage>
        <taxon>Bacteria</taxon>
        <taxon>Bacillati</taxon>
        <taxon>Actinomycetota</taxon>
        <taxon>Rubrobacteria</taxon>
        <taxon>Rubrobacterales</taxon>
        <taxon>Rubrobacteraceae</taxon>
        <taxon>Rubrobacter</taxon>
    </lineage>
</organism>
<dbReference type="PROSITE" id="PS51755">
    <property type="entry name" value="OMPR_PHOB"/>
    <property type="match status" value="1"/>
</dbReference>
<dbReference type="CDD" id="cd00082">
    <property type="entry name" value="HisKA"/>
    <property type="match status" value="1"/>
</dbReference>
<dbReference type="InterPro" id="IPR011006">
    <property type="entry name" value="CheY-like_superfamily"/>
</dbReference>
<dbReference type="GO" id="GO:0006355">
    <property type="term" value="P:regulation of DNA-templated transcription"/>
    <property type="evidence" value="ECO:0007669"/>
    <property type="project" value="InterPro"/>
</dbReference>
<dbReference type="SMART" id="SM00448">
    <property type="entry name" value="REC"/>
    <property type="match status" value="1"/>
</dbReference>
<keyword evidence="12" id="KW-1133">Transmembrane helix</keyword>